<dbReference type="EMBL" id="CP003261">
    <property type="protein sequence ID" value="AGK96068.1"/>
    <property type="molecule type" value="Genomic_DNA"/>
</dbReference>
<reference evidence="1 2" key="1">
    <citation type="submission" date="2012-01" db="EMBL/GenBank/DDBJ databases">
        <title>Complete sequence of chromosome of Clostridium pasteurianum BC1.</title>
        <authorList>
            <consortium name="US DOE Joint Genome Institute"/>
            <person name="Lucas S."/>
            <person name="Han J."/>
            <person name="Lapidus A."/>
            <person name="Cheng J.-F."/>
            <person name="Goodwin L."/>
            <person name="Pitluck S."/>
            <person name="Peters L."/>
            <person name="Mikhailova N."/>
            <person name="Teshima H."/>
            <person name="Detter J.C."/>
            <person name="Han C."/>
            <person name="Tapia R."/>
            <person name="Land M."/>
            <person name="Hauser L."/>
            <person name="Kyrpides N."/>
            <person name="Ivanova N."/>
            <person name="Pagani I."/>
            <person name="Dunn J."/>
            <person name="Taghavi S."/>
            <person name="Francis A."/>
            <person name="van der Lelie D."/>
            <person name="Woyke T."/>
        </authorList>
    </citation>
    <scope>NUCLEOTIDE SEQUENCE [LARGE SCALE GENOMIC DNA]</scope>
    <source>
        <strain evidence="1 2">BC1</strain>
    </source>
</reference>
<keyword evidence="2" id="KW-1185">Reference proteome</keyword>
<dbReference type="OrthoDB" id="983143at2"/>
<dbReference type="eggNOG" id="ENOG50327U2">
    <property type="taxonomic scope" value="Bacteria"/>
</dbReference>
<dbReference type="Proteomes" id="UP000013523">
    <property type="component" value="Chromosome"/>
</dbReference>
<dbReference type="RefSeq" id="WP_015614391.1">
    <property type="nucleotide sequence ID" value="NC_021182.1"/>
</dbReference>
<name>R4K0I7_CLOPA</name>
<protein>
    <submittedName>
        <fullName evidence="1">Uncharacterized protein</fullName>
    </submittedName>
</protein>
<evidence type="ECO:0000313" key="1">
    <source>
        <dbReference type="EMBL" id="AGK96068.1"/>
    </source>
</evidence>
<dbReference type="AlphaFoldDB" id="R4K0I7"/>
<gene>
    <name evidence="1" type="ORF">Clopa_1060</name>
</gene>
<dbReference type="HOGENOM" id="CLU_2092561_0_0_9"/>
<dbReference type="PATRIC" id="fig|86416.3.peg.1053"/>
<proteinExistence type="predicted"/>
<organism evidence="1 2">
    <name type="scientific">Clostridium pasteurianum BC1</name>
    <dbReference type="NCBI Taxonomy" id="86416"/>
    <lineage>
        <taxon>Bacteria</taxon>
        <taxon>Bacillati</taxon>
        <taxon>Bacillota</taxon>
        <taxon>Clostridia</taxon>
        <taxon>Eubacteriales</taxon>
        <taxon>Clostridiaceae</taxon>
        <taxon>Clostridium</taxon>
    </lineage>
</organism>
<dbReference type="KEGG" id="cpas:Clopa_1060"/>
<sequence length="117" mass="13665">MERELEEVYAEKQRDLVDYLDKHNIKVLYGLNVVEPNSLMGKTQYLFVNEKDREALAEKIEKDKFEKYEVTNFDNLYYGNVVPSLCGSNGVEFGSIASLLKFKQELKFIIIPVEYVE</sequence>
<accession>R4K0I7</accession>
<evidence type="ECO:0000313" key="2">
    <source>
        <dbReference type="Proteomes" id="UP000013523"/>
    </source>
</evidence>